<gene>
    <name evidence="1" type="ORF">MVAC_17338</name>
</gene>
<comment type="caution">
    <text evidence="1">The sequence shown here is derived from an EMBL/GenBank/DDBJ whole genome shotgun (WGS) entry which is preliminary data.</text>
</comment>
<dbReference type="HOGENOM" id="CLU_2700883_0_0_11"/>
<dbReference type="AlphaFoldDB" id="K0UYX3"/>
<dbReference type="PATRIC" id="fig|1194972.3.peg.3457"/>
<sequence>MKLVGDHDFFGALAYILRNRGMAVVKETVLATSFFAAVDCPSMMKTDWHAEITTWSRDNANLPSFTCPCDYAA</sequence>
<reference evidence="1 2" key="1">
    <citation type="journal article" date="2012" name="J. Bacteriol.">
        <title>Complete Genome Sequence of Mycobacterium vaccae Type Strain ATCC 25954.</title>
        <authorList>
            <person name="Ho Y.S."/>
            <person name="Adroub S.A."/>
            <person name="Abadi M."/>
            <person name="Al Alwan B."/>
            <person name="Alkhateeb R."/>
            <person name="Gao G."/>
            <person name="Ragab A."/>
            <person name="Ali S."/>
            <person name="van Soolingen D."/>
            <person name="Bitter W."/>
            <person name="Pain A."/>
            <person name="Abdallah A.M."/>
        </authorList>
    </citation>
    <scope>NUCLEOTIDE SEQUENCE [LARGE SCALE GENOMIC DNA]</scope>
    <source>
        <strain evidence="1 2">ATCC 25954</strain>
    </source>
</reference>
<name>K0UYX3_MYCVA</name>
<evidence type="ECO:0000313" key="1">
    <source>
        <dbReference type="EMBL" id="EJZ07833.1"/>
    </source>
</evidence>
<accession>K0UYX3</accession>
<dbReference type="Proteomes" id="UP000006072">
    <property type="component" value="Unassembled WGS sequence"/>
</dbReference>
<organism evidence="1 2">
    <name type="scientific">Mycolicibacterium vaccae ATCC 25954</name>
    <dbReference type="NCBI Taxonomy" id="1194972"/>
    <lineage>
        <taxon>Bacteria</taxon>
        <taxon>Bacillati</taxon>
        <taxon>Actinomycetota</taxon>
        <taxon>Actinomycetes</taxon>
        <taxon>Mycobacteriales</taxon>
        <taxon>Mycobacteriaceae</taxon>
        <taxon>Mycolicibacterium</taxon>
    </lineage>
</organism>
<keyword evidence="2" id="KW-1185">Reference proteome</keyword>
<evidence type="ECO:0000313" key="2">
    <source>
        <dbReference type="Proteomes" id="UP000006072"/>
    </source>
</evidence>
<dbReference type="EMBL" id="ALQA01000038">
    <property type="protein sequence ID" value="EJZ07833.1"/>
    <property type="molecule type" value="Genomic_DNA"/>
</dbReference>
<protein>
    <submittedName>
        <fullName evidence="1">Uncharacterized protein</fullName>
    </submittedName>
</protein>
<proteinExistence type="predicted"/>